<dbReference type="PANTHER" id="PTHR43300:SF7">
    <property type="entry name" value="UDP-N-ACETYLBACILLOSAMINE N-ACETYLTRANSFERASE"/>
    <property type="match status" value="1"/>
</dbReference>
<dbReference type="Proteomes" id="UP000007881">
    <property type="component" value="Chromosome"/>
</dbReference>
<keyword evidence="5" id="KW-1185">Reference proteome</keyword>
<dbReference type="PANTHER" id="PTHR43300">
    <property type="entry name" value="ACETYLTRANSFERASE"/>
    <property type="match status" value="1"/>
</dbReference>
<dbReference type="Pfam" id="PF17836">
    <property type="entry name" value="PglD_N"/>
    <property type="match status" value="1"/>
</dbReference>
<dbReference type="Gene3D" id="2.160.10.10">
    <property type="entry name" value="Hexapeptide repeat proteins"/>
    <property type="match status" value="1"/>
</dbReference>
<dbReference type="EMBL" id="AP012338">
    <property type="protein sequence ID" value="BAM03908.1"/>
    <property type="molecule type" value="Genomic_DNA"/>
</dbReference>
<dbReference type="EC" id="2.3.1.-" evidence="4"/>
<dbReference type="AlphaFoldDB" id="I0IF70"/>
<name>I0IF70_PHYMF</name>
<dbReference type="InterPro" id="IPR041561">
    <property type="entry name" value="PglD_N"/>
</dbReference>
<keyword evidence="4" id="KW-0012">Acyltransferase</keyword>
<dbReference type="InterPro" id="IPR011004">
    <property type="entry name" value="Trimer_LpxA-like_sf"/>
</dbReference>
<dbReference type="OrthoDB" id="277902at2"/>
<organism evidence="4 5">
    <name type="scientific">Phycisphaera mikurensis (strain NBRC 102666 / KCTC 22515 / FYK2301M01)</name>
    <dbReference type="NCBI Taxonomy" id="1142394"/>
    <lineage>
        <taxon>Bacteria</taxon>
        <taxon>Pseudomonadati</taxon>
        <taxon>Planctomycetota</taxon>
        <taxon>Phycisphaerae</taxon>
        <taxon>Phycisphaerales</taxon>
        <taxon>Phycisphaeraceae</taxon>
        <taxon>Phycisphaera</taxon>
    </lineage>
</organism>
<evidence type="ECO:0000313" key="4">
    <source>
        <dbReference type="EMBL" id="BAM03908.1"/>
    </source>
</evidence>
<keyword evidence="4" id="KW-0808">Transferase</keyword>
<dbReference type="eggNOG" id="COG0110">
    <property type="taxonomic scope" value="Bacteria"/>
</dbReference>
<evidence type="ECO:0000256" key="2">
    <source>
        <dbReference type="PIRSR" id="PIRSR620019-2"/>
    </source>
</evidence>
<dbReference type="NCBIfam" id="TIGR03570">
    <property type="entry name" value="NeuD_NnaD"/>
    <property type="match status" value="1"/>
</dbReference>
<dbReference type="InterPro" id="IPR050179">
    <property type="entry name" value="Trans_hexapeptide_repeat"/>
</dbReference>
<protein>
    <submittedName>
        <fullName evidence="4">Putative acyltransferase</fullName>
        <ecNumber evidence="4">2.3.1.-</ecNumber>
    </submittedName>
</protein>
<dbReference type="KEGG" id="phm:PSMK_17490"/>
<gene>
    <name evidence="4" type="ordered locus">PSMK_17490</name>
</gene>
<evidence type="ECO:0000313" key="5">
    <source>
        <dbReference type="Proteomes" id="UP000007881"/>
    </source>
</evidence>
<evidence type="ECO:0000256" key="1">
    <source>
        <dbReference type="ARBA" id="ARBA00007274"/>
    </source>
</evidence>
<feature type="binding site" evidence="2">
    <location>
        <position position="152"/>
    </location>
    <ligand>
        <name>acetyl-CoA</name>
        <dbReference type="ChEBI" id="CHEBI:57288"/>
    </ligand>
</feature>
<dbReference type="InterPro" id="IPR020019">
    <property type="entry name" value="AcTrfase_PglD-like"/>
</dbReference>
<feature type="domain" description="PglD N-terminal" evidence="3">
    <location>
        <begin position="24"/>
        <end position="87"/>
    </location>
</feature>
<sequence length="210" mass="20764">MQSPLKAADRDPEPPATAAIRGPLVVHGAGGHGRVVAEAARLAGFDVLGFLDDGGSGDWAHAGDLPPGAAVHVAIGDGRARERCLERHLAAGRHPATVVHPRAAVSPSATLGRNVFVGPLAVVGVGTRLRDGVILNSGSILEHGSSAGTFAHLAPGAITGGGVSLGRRCLVGLGARVLPGMRIGAGATIGAGSIVLRGVADGETVAGVVR</sequence>
<comment type="similarity">
    <text evidence="1">Belongs to the transferase hexapeptide repeat family.</text>
</comment>
<dbReference type="STRING" id="1142394.PSMK_17490"/>
<reference evidence="4 5" key="1">
    <citation type="submission" date="2012-02" db="EMBL/GenBank/DDBJ databases">
        <title>Complete genome sequence of Phycisphaera mikurensis NBRC 102666.</title>
        <authorList>
            <person name="Ankai A."/>
            <person name="Hosoyama A."/>
            <person name="Terui Y."/>
            <person name="Sekine M."/>
            <person name="Fukai R."/>
            <person name="Kato Y."/>
            <person name="Nakamura S."/>
            <person name="Yamada-Narita S."/>
            <person name="Kawakoshi A."/>
            <person name="Fukunaga Y."/>
            <person name="Yamazaki S."/>
            <person name="Fujita N."/>
        </authorList>
    </citation>
    <scope>NUCLEOTIDE SEQUENCE [LARGE SCALE GENOMIC DNA]</scope>
    <source>
        <strain evidence="5">NBRC 102666 / KCTC 22515 / FYK2301M01</strain>
    </source>
</reference>
<dbReference type="GO" id="GO:0016746">
    <property type="term" value="F:acyltransferase activity"/>
    <property type="evidence" value="ECO:0007669"/>
    <property type="project" value="UniProtKB-KW"/>
</dbReference>
<dbReference type="Gene3D" id="3.40.50.20">
    <property type="match status" value="1"/>
</dbReference>
<feature type="binding site" evidence="2">
    <location>
        <position position="76"/>
    </location>
    <ligand>
        <name>substrate</name>
    </ligand>
</feature>
<evidence type="ECO:0000259" key="3">
    <source>
        <dbReference type="Pfam" id="PF17836"/>
    </source>
</evidence>
<proteinExistence type="inferred from homology"/>
<accession>I0IF70</accession>
<dbReference type="HOGENOM" id="CLU_081811_2_0_0"/>
<dbReference type="CDD" id="cd03360">
    <property type="entry name" value="LbH_AT_putative"/>
    <property type="match status" value="1"/>
</dbReference>
<dbReference type="SUPFAM" id="SSF51161">
    <property type="entry name" value="Trimeric LpxA-like enzymes"/>
    <property type="match status" value="1"/>
</dbReference>
<dbReference type="RefSeq" id="WP_014437126.1">
    <property type="nucleotide sequence ID" value="NC_017080.1"/>
</dbReference>